<gene>
    <name evidence="1" type="ORF">HJG54_07670</name>
</gene>
<dbReference type="Gene3D" id="1.20.1220.20">
    <property type="entry name" value="Uncharcterised protein PF01724"/>
    <property type="match status" value="1"/>
</dbReference>
<evidence type="ECO:0000313" key="1">
    <source>
        <dbReference type="EMBL" id="WNZ26489.1"/>
    </source>
</evidence>
<name>A0AA97AJC5_9CYAN</name>
<proteinExistence type="predicted"/>
<dbReference type="AlphaFoldDB" id="A0AA97AJC5"/>
<sequence>MQNLYEADFYAWTQEQVRLLQQHAWTQLDVANLIEEIESLGRQQRQELVNRLGVLLGHLLKWEFQAEARSKSWFATIREQRREILELLQENPSLKPYLPEAIKKDYLAGIDLVVRETPLRYRDLPSDCPYSSEQILAETFFPGASSDLSEWQ</sequence>
<dbReference type="Pfam" id="PF01724">
    <property type="entry name" value="DUF29"/>
    <property type="match status" value="1"/>
</dbReference>
<dbReference type="InterPro" id="IPR002636">
    <property type="entry name" value="DUF29"/>
</dbReference>
<organism evidence="1">
    <name type="scientific">Leptolyngbya sp. NK1-12</name>
    <dbReference type="NCBI Taxonomy" id="2547451"/>
    <lineage>
        <taxon>Bacteria</taxon>
        <taxon>Bacillati</taxon>
        <taxon>Cyanobacteriota</taxon>
        <taxon>Cyanophyceae</taxon>
        <taxon>Leptolyngbyales</taxon>
        <taxon>Leptolyngbyaceae</taxon>
        <taxon>Leptolyngbya group</taxon>
        <taxon>Leptolyngbya</taxon>
    </lineage>
</organism>
<accession>A0AA97AJC5</accession>
<dbReference type="PANTHER" id="PTHR34235">
    <property type="entry name" value="SLR1203 PROTEIN-RELATED"/>
    <property type="match status" value="1"/>
</dbReference>
<protein>
    <submittedName>
        <fullName evidence="1">DUF29 domain-containing protein</fullName>
    </submittedName>
</protein>
<reference evidence="1" key="1">
    <citation type="submission" date="2020-05" db="EMBL/GenBank/DDBJ databases">
        <authorList>
            <person name="Zhu T."/>
            <person name="Keshari N."/>
            <person name="Lu X."/>
        </authorList>
    </citation>
    <scope>NUCLEOTIDE SEQUENCE</scope>
    <source>
        <strain evidence="1">NK1-12</strain>
    </source>
</reference>
<dbReference type="PANTHER" id="PTHR34235:SF4">
    <property type="entry name" value="SLR0291 PROTEIN"/>
    <property type="match status" value="1"/>
</dbReference>
<dbReference type="EMBL" id="CP053586">
    <property type="protein sequence ID" value="WNZ26489.1"/>
    <property type="molecule type" value="Genomic_DNA"/>
</dbReference>